<dbReference type="PANTHER" id="PTHR28052:SF1">
    <property type="entry name" value="UPF0545 PROTEIN C22ORF39"/>
    <property type="match status" value="1"/>
</dbReference>
<evidence type="ECO:0000256" key="1">
    <source>
        <dbReference type="ARBA" id="ARBA00006412"/>
    </source>
</evidence>
<gene>
    <name evidence="5" type="ORF">LARSCL_LOCUS3914</name>
</gene>
<evidence type="ECO:0000313" key="5">
    <source>
        <dbReference type="EMBL" id="CAL1267943.1"/>
    </source>
</evidence>
<dbReference type="GO" id="GO:0043083">
    <property type="term" value="C:synaptic cleft"/>
    <property type="evidence" value="ECO:0007669"/>
    <property type="project" value="UniProtKB-SubCell"/>
</dbReference>
<organism evidence="5 6">
    <name type="scientific">Larinioides sclopetarius</name>
    <dbReference type="NCBI Taxonomy" id="280406"/>
    <lineage>
        <taxon>Eukaryota</taxon>
        <taxon>Metazoa</taxon>
        <taxon>Ecdysozoa</taxon>
        <taxon>Arthropoda</taxon>
        <taxon>Chelicerata</taxon>
        <taxon>Arachnida</taxon>
        <taxon>Araneae</taxon>
        <taxon>Araneomorphae</taxon>
        <taxon>Entelegynae</taxon>
        <taxon>Araneoidea</taxon>
        <taxon>Araneidae</taxon>
        <taxon>Larinioides</taxon>
    </lineage>
</organism>
<keyword evidence="6" id="KW-1185">Reference proteome</keyword>
<dbReference type="PANTHER" id="PTHR28052">
    <property type="entry name" value="UPF0545 PROTEIN C22ORF39"/>
    <property type="match status" value="1"/>
</dbReference>
<dbReference type="EMBL" id="CAXIEN010000031">
    <property type="protein sequence ID" value="CAL1267943.1"/>
    <property type="molecule type" value="Genomic_DNA"/>
</dbReference>
<dbReference type="AlphaFoldDB" id="A0AAV1ZAD0"/>
<name>A0AAV1ZAD0_9ARAC</name>
<dbReference type="Proteomes" id="UP001497382">
    <property type="component" value="Unassembled WGS sequence"/>
</dbReference>
<protein>
    <recommendedName>
        <fullName evidence="3">Synaptic plasticity regulator PANTS</fullName>
    </recommendedName>
    <alternativeName>
        <fullName evidence="4">Plasticity-associated neural transcript short</fullName>
    </alternativeName>
</protein>
<evidence type="ECO:0000256" key="3">
    <source>
        <dbReference type="ARBA" id="ARBA00044072"/>
    </source>
</evidence>
<dbReference type="Pfam" id="PF11326">
    <property type="entry name" value="PANTS-like"/>
    <property type="match status" value="1"/>
</dbReference>
<dbReference type="InterPro" id="IPR021475">
    <property type="entry name" value="Pants/Emi1-like"/>
</dbReference>
<evidence type="ECO:0000256" key="2">
    <source>
        <dbReference type="ARBA" id="ARBA00043942"/>
    </source>
</evidence>
<comment type="caution">
    <text evidence="5">The sequence shown here is derived from an EMBL/GenBank/DDBJ whole genome shotgun (WGS) entry which is preliminary data.</text>
</comment>
<proteinExistence type="inferred from homology"/>
<reference evidence="5 6" key="1">
    <citation type="submission" date="2024-04" db="EMBL/GenBank/DDBJ databases">
        <authorList>
            <person name="Rising A."/>
            <person name="Reimegard J."/>
            <person name="Sonavane S."/>
            <person name="Akerstrom W."/>
            <person name="Nylinder S."/>
            <person name="Hedman E."/>
            <person name="Kallberg Y."/>
        </authorList>
    </citation>
    <scope>NUCLEOTIDE SEQUENCE [LARGE SCALE GENOMIC DNA]</scope>
</reference>
<evidence type="ECO:0000313" key="6">
    <source>
        <dbReference type="Proteomes" id="UP001497382"/>
    </source>
</evidence>
<evidence type="ECO:0000256" key="4">
    <source>
        <dbReference type="ARBA" id="ARBA00044235"/>
    </source>
</evidence>
<comment type="subcellular location">
    <subcellularLocation>
        <location evidence="2">Synaptic cleft</location>
    </subcellularLocation>
</comment>
<accession>A0AAV1ZAD0</accession>
<sequence length="115" mass="13807">MKARFHQYFIYGDTIDCTHWKNDYMNCMHFRKKHDLESLEKVVVSENERKRQRIQSMEQNDVWKYRSSPPENWNSPMPSWMVENKKDSLLINTQNMLNEGIDPTPIFTGFSCSIL</sequence>
<comment type="similarity">
    <text evidence="1">Belongs to the UPF0545 family.</text>
</comment>